<dbReference type="Pfam" id="PF10670">
    <property type="entry name" value="DUF4198"/>
    <property type="match status" value="1"/>
</dbReference>
<feature type="chain" id="PRO_5033055111" evidence="1">
    <location>
        <begin position="20"/>
        <end position="264"/>
    </location>
</feature>
<evidence type="ECO:0000313" key="2">
    <source>
        <dbReference type="EMBL" id="NNU79206.1"/>
    </source>
</evidence>
<gene>
    <name evidence="2" type="ORF">HMH01_02030</name>
</gene>
<evidence type="ECO:0000313" key="3">
    <source>
        <dbReference type="Proteomes" id="UP000572377"/>
    </source>
</evidence>
<keyword evidence="3" id="KW-1185">Reference proteome</keyword>
<dbReference type="InterPro" id="IPR019613">
    <property type="entry name" value="DUF4198"/>
</dbReference>
<protein>
    <submittedName>
        <fullName evidence="2">DUF4198 domain-containing protein</fullName>
    </submittedName>
</protein>
<reference evidence="2 3" key="1">
    <citation type="submission" date="2020-05" db="EMBL/GenBank/DDBJ databases">
        <title>Gimesia benthica sp. nov., a novel planctomycete isolated from a deep-sea water sample of the Northwest Indian Ocean.</title>
        <authorList>
            <person name="Wang J."/>
            <person name="Ruan C."/>
            <person name="Song L."/>
            <person name="Zhu Y."/>
            <person name="Li A."/>
            <person name="Zheng X."/>
            <person name="Wang L."/>
            <person name="Lu Z."/>
            <person name="Huang Y."/>
            <person name="Du W."/>
            <person name="Zhou Y."/>
            <person name="Huang L."/>
            <person name="Dai X."/>
        </authorList>
    </citation>
    <scope>NUCLEOTIDE SEQUENCE [LARGE SCALE GENOMIC DNA]</scope>
    <source>
        <strain evidence="2 3">YYQ-30</strain>
    </source>
</reference>
<evidence type="ECO:0000256" key="1">
    <source>
        <dbReference type="SAM" id="SignalP"/>
    </source>
</evidence>
<keyword evidence="1" id="KW-0732">Signal</keyword>
<sequence length="264" mass="28853">MRLAILALALVLPTLPVAAHEFWFEPEDYTIAPDGQIRARAINGENFFGIEYGYSEQGYRQSGIFAGDTRAAVTGTLGMKPAIQAAPLAEGLNVVYHASGAATLSYPTLAKFKIFLEGKRLEATLEEHAAKGFPKEDIREVYFRFVKTLVGVGSGAGSDRAVGMSYELVALTNPYTDNGDMRFRLLFRGAPEAGAPVFVFHKVGTEVEELKLRTDANGEVSVPRQPGAFMVNAVHISEPDTRIREVTRAHWQTLWAALTYEIGG</sequence>
<organism evidence="2 3">
    <name type="scientific">Halovulum dunhuangense</name>
    <dbReference type="NCBI Taxonomy" id="1505036"/>
    <lineage>
        <taxon>Bacteria</taxon>
        <taxon>Pseudomonadati</taxon>
        <taxon>Pseudomonadota</taxon>
        <taxon>Alphaproteobacteria</taxon>
        <taxon>Rhodobacterales</taxon>
        <taxon>Paracoccaceae</taxon>
        <taxon>Halovulum</taxon>
    </lineage>
</organism>
<accession>A0A849KYG6</accession>
<comment type="caution">
    <text evidence="2">The sequence shown here is derived from an EMBL/GenBank/DDBJ whole genome shotgun (WGS) entry which is preliminary data.</text>
</comment>
<dbReference type="EMBL" id="JABFBC010000001">
    <property type="protein sequence ID" value="NNU79206.1"/>
    <property type="molecule type" value="Genomic_DNA"/>
</dbReference>
<name>A0A849KYG6_9RHOB</name>
<dbReference type="AlphaFoldDB" id="A0A849KYG6"/>
<proteinExistence type="predicted"/>
<dbReference type="RefSeq" id="WP_171321979.1">
    <property type="nucleotide sequence ID" value="NZ_JABFBC010000001.1"/>
</dbReference>
<dbReference type="Proteomes" id="UP000572377">
    <property type="component" value="Unassembled WGS sequence"/>
</dbReference>
<feature type="signal peptide" evidence="1">
    <location>
        <begin position="1"/>
        <end position="19"/>
    </location>
</feature>